<dbReference type="PANTHER" id="PTHR37534:SF46">
    <property type="entry name" value="ZN(II)2CYS6 TRANSCRIPTION FACTOR (EUROFUNG)"/>
    <property type="match status" value="1"/>
</dbReference>
<dbReference type="Pfam" id="PF00172">
    <property type="entry name" value="Zn_clus"/>
    <property type="match status" value="1"/>
</dbReference>
<evidence type="ECO:0000256" key="2">
    <source>
        <dbReference type="ARBA" id="ARBA00023015"/>
    </source>
</evidence>
<gene>
    <name evidence="8" type="ORF">Aud_002360</name>
</gene>
<accession>A0A8E0QKH2</accession>
<dbReference type="GO" id="GO:0005634">
    <property type="term" value="C:nucleus"/>
    <property type="evidence" value="ECO:0007669"/>
    <property type="project" value="UniProtKB-SubCell"/>
</dbReference>
<organism evidence="8 9">
    <name type="scientific">Aspergillus udagawae</name>
    <dbReference type="NCBI Taxonomy" id="91492"/>
    <lineage>
        <taxon>Eukaryota</taxon>
        <taxon>Fungi</taxon>
        <taxon>Dikarya</taxon>
        <taxon>Ascomycota</taxon>
        <taxon>Pezizomycotina</taxon>
        <taxon>Eurotiomycetes</taxon>
        <taxon>Eurotiomycetidae</taxon>
        <taxon>Eurotiales</taxon>
        <taxon>Aspergillaceae</taxon>
        <taxon>Aspergillus</taxon>
        <taxon>Aspergillus subgen. Fumigati</taxon>
    </lineage>
</organism>
<comment type="subcellular location">
    <subcellularLocation>
        <location evidence="1">Nucleus</location>
    </subcellularLocation>
</comment>
<evidence type="ECO:0000256" key="5">
    <source>
        <dbReference type="ARBA" id="ARBA00023242"/>
    </source>
</evidence>
<dbReference type="EMBL" id="BBXM02000002">
    <property type="protein sequence ID" value="GIC86000.1"/>
    <property type="molecule type" value="Genomic_DNA"/>
</dbReference>
<dbReference type="InterPro" id="IPR021858">
    <property type="entry name" value="Fun_TF"/>
</dbReference>
<protein>
    <recommendedName>
        <fullName evidence="7">Zn(2)-C6 fungal-type domain-containing protein</fullName>
    </recommendedName>
</protein>
<keyword evidence="4" id="KW-0804">Transcription</keyword>
<dbReference type="CDD" id="cd00067">
    <property type="entry name" value="GAL4"/>
    <property type="match status" value="1"/>
</dbReference>
<keyword evidence="3" id="KW-0238">DNA-binding</keyword>
<comment type="caution">
    <text evidence="8">The sequence shown here is derived from an EMBL/GenBank/DDBJ whole genome shotgun (WGS) entry which is preliminary data.</text>
</comment>
<feature type="domain" description="Zn(2)-C6 fungal-type" evidence="7">
    <location>
        <begin position="27"/>
        <end position="57"/>
    </location>
</feature>
<name>A0A8E0QKH2_9EURO</name>
<dbReference type="SMART" id="SM00066">
    <property type="entry name" value="GAL4"/>
    <property type="match status" value="1"/>
</dbReference>
<dbReference type="Pfam" id="PF11951">
    <property type="entry name" value="Fungal_trans_2"/>
    <property type="match status" value="2"/>
</dbReference>
<dbReference type="InterPro" id="IPR001138">
    <property type="entry name" value="Zn2Cys6_DnaBD"/>
</dbReference>
<dbReference type="SUPFAM" id="SSF57701">
    <property type="entry name" value="Zn2/Cys6 DNA-binding domain"/>
    <property type="match status" value="1"/>
</dbReference>
<dbReference type="PROSITE" id="PS00463">
    <property type="entry name" value="ZN2_CY6_FUNGAL_1"/>
    <property type="match status" value="1"/>
</dbReference>
<evidence type="ECO:0000256" key="3">
    <source>
        <dbReference type="ARBA" id="ARBA00023125"/>
    </source>
</evidence>
<evidence type="ECO:0000313" key="8">
    <source>
        <dbReference type="EMBL" id="GIC86000.1"/>
    </source>
</evidence>
<dbReference type="GO" id="GO:0008270">
    <property type="term" value="F:zinc ion binding"/>
    <property type="evidence" value="ECO:0007669"/>
    <property type="project" value="InterPro"/>
</dbReference>
<dbReference type="GeneID" id="66989836"/>
<dbReference type="GO" id="GO:0003677">
    <property type="term" value="F:DNA binding"/>
    <property type="evidence" value="ECO:0007669"/>
    <property type="project" value="UniProtKB-KW"/>
</dbReference>
<keyword evidence="5" id="KW-0539">Nucleus</keyword>
<evidence type="ECO:0000256" key="1">
    <source>
        <dbReference type="ARBA" id="ARBA00004123"/>
    </source>
</evidence>
<dbReference type="Gene3D" id="4.10.240.10">
    <property type="entry name" value="Zn(2)-C6 fungal-type DNA-binding domain"/>
    <property type="match status" value="1"/>
</dbReference>
<dbReference type="InterPro" id="IPR036864">
    <property type="entry name" value="Zn2-C6_fun-type_DNA-bd_sf"/>
</dbReference>
<evidence type="ECO:0000313" key="9">
    <source>
        <dbReference type="Proteomes" id="UP000036893"/>
    </source>
</evidence>
<dbReference type="PROSITE" id="PS50048">
    <property type="entry name" value="ZN2_CY6_FUNGAL_2"/>
    <property type="match status" value="1"/>
</dbReference>
<feature type="region of interest" description="Disordered" evidence="6">
    <location>
        <begin position="66"/>
        <end position="108"/>
    </location>
</feature>
<evidence type="ECO:0000256" key="6">
    <source>
        <dbReference type="SAM" id="MobiDB-lite"/>
    </source>
</evidence>
<reference evidence="8" key="2">
    <citation type="submission" date="2021-01" db="EMBL/GenBank/DDBJ databases">
        <title>Pan-genome distribution and transcriptional activeness of fungal secondary metabolism genes in Aspergillus section Fumigati.</title>
        <authorList>
            <person name="Takahashi H."/>
            <person name="Umemura M."/>
            <person name="Ninomiya A."/>
            <person name="Kusuya Y."/>
            <person name="Urayama S."/>
            <person name="Shimizu M."/>
            <person name="Watanabe A."/>
            <person name="Kamei K."/>
            <person name="Yaguchi T."/>
            <person name="Hagiwara D."/>
        </authorList>
    </citation>
    <scope>NUCLEOTIDE SEQUENCE</scope>
    <source>
        <strain evidence="8">IFM 46973</strain>
    </source>
</reference>
<evidence type="ECO:0000256" key="4">
    <source>
        <dbReference type="ARBA" id="ARBA00023163"/>
    </source>
</evidence>
<dbReference type="Proteomes" id="UP000036893">
    <property type="component" value="Unassembled WGS sequence"/>
</dbReference>
<dbReference type="GO" id="GO:0000981">
    <property type="term" value="F:DNA-binding transcription factor activity, RNA polymerase II-specific"/>
    <property type="evidence" value="ECO:0007669"/>
    <property type="project" value="InterPro"/>
</dbReference>
<reference evidence="8" key="1">
    <citation type="journal article" date="2015" name="Genome Announc.">
        <title>Draft Genome Sequence of the Pathogenic Filamentous Fungus Aspergillus udagawae Strain IFM 46973T.</title>
        <authorList>
            <person name="Kusuya Y."/>
            <person name="Takahashi-Nakaguchi A."/>
            <person name="Takahashi H."/>
            <person name="Yaguchi T."/>
        </authorList>
    </citation>
    <scope>NUCLEOTIDE SEQUENCE</scope>
    <source>
        <strain evidence="8">IFM 46973</strain>
    </source>
</reference>
<dbReference type="AlphaFoldDB" id="A0A8E0QKH2"/>
<evidence type="ECO:0000259" key="7">
    <source>
        <dbReference type="PROSITE" id="PS50048"/>
    </source>
</evidence>
<dbReference type="PANTHER" id="PTHR37534">
    <property type="entry name" value="TRANSCRIPTIONAL ACTIVATOR PROTEIN UGA3"/>
    <property type="match status" value="1"/>
</dbReference>
<sequence length="470" mass="52457">MSPGVRENAVRFPRQRVRLPYPRSKSGCLVCRRQHKKCDERRPVCSRCLAKGKDCQWPVTVQREADFDKSPSFNDAQSPIREGPSDPSPRREEPFSPTSTSNDAVGFDDEGLRLPAPPGCSLGSVSSMFLAHFVSETSKYMTIVSPEKNPFLTHILPLAFSDELIFHSLLVLGGAHLESRQVSPEINTWVFNSMQAGGAILHIRAGKKIIPRLLSASTNTSSMRTLCGVTFELYTYLALVTTPTPYNNGTESELDTRNSLLLSWDLLKNYGVFGVIVSPIHQCLEIIPRVVALCTRRQAELTFNECSSDSLILFTELMDIIDTIGCEDDLSGSALNLENLHSLSISAVYRHALTIFAYDAMWCGTIAGDETRLSIVRQHALSALTHIPTLMDTHHRNILLWPTIVIGSCLLNEGERDIIRSVLSIREPVFVVTKMGMMLEKLWAENDPAYFGPYGLHKHMLSQETFIYLA</sequence>
<dbReference type="RefSeq" id="XP_043143266.1">
    <property type="nucleotide sequence ID" value="XM_043287331.1"/>
</dbReference>
<keyword evidence="2" id="KW-0805">Transcription regulation</keyword>
<proteinExistence type="predicted"/>